<evidence type="ECO:0000256" key="5">
    <source>
        <dbReference type="SAM" id="MobiDB-lite"/>
    </source>
</evidence>
<evidence type="ECO:0000256" key="2">
    <source>
        <dbReference type="ARBA" id="ARBA00022679"/>
    </source>
</evidence>
<proteinExistence type="predicted"/>
<dbReference type="OrthoDB" id="109543at2759"/>
<dbReference type="AlphaFoldDB" id="A0A2S4KUS2"/>
<gene>
    <name evidence="7" type="ORF">TPAR_05897</name>
</gene>
<keyword evidence="4" id="KW-0520">NAD</keyword>
<name>A0A2S4KUS2_9HYPO</name>
<dbReference type="GO" id="GO:0016779">
    <property type="term" value="F:nucleotidyltransferase activity"/>
    <property type="evidence" value="ECO:0007669"/>
    <property type="project" value="UniProtKB-KW"/>
</dbReference>
<dbReference type="Gene3D" id="3.90.228.10">
    <property type="match status" value="1"/>
</dbReference>
<dbReference type="EMBL" id="PKSG01000612">
    <property type="protein sequence ID" value="POR33901.1"/>
    <property type="molecule type" value="Genomic_DNA"/>
</dbReference>
<organism evidence="7 8">
    <name type="scientific">Tolypocladium paradoxum</name>
    <dbReference type="NCBI Taxonomy" id="94208"/>
    <lineage>
        <taxon>Eukaryota</taxon>
        <taxon>Fungi</taxon>
        <taxon>Dikarya</taxon>
        <taxon>Ascomycota</taxon>
        <taxon>Pezizomycotina</taxon>
        <taxon>Sordariomycetes</taxon>
        <taxon>Hypocreomycetidae</taxon>
        <taxon>Hypocreales</taxon>
        <taxon>Ophiocordycipitaceae</taxon>
        <taxon>Tolypocladium</taxon>
    </lineage>
</organism>
<feature type="region of interest" description="Disordered" evidence="5">
    <location>
        <begin position="682"/>
        <end position="702"/>
    </location>
</feature>
<keyword evidence="2" id="KW-0808">Transferase</keyword>
<evidence type="ECO:0000256" key="3">
    <source>
        <dbReference type="ARBA" id="ARBA00022695"/>
    </source>
</evidence>
<feature type="domain" description="UBC core" evidence="6">
    <location>
        <begin position="1031"/>
        <end position="1207"/>
    </location>
</feature>
<evidence type="ECO:0000256" key="1">
    <source>
        <dbReference type="ARBA" id="ARBA00022676"/>
    </source>
</evidence>
<dbReference type="InterPro" id="IPR000608">
    <property type="entry name" value="UBC"/>
</dbReference>
<evidence type="ECO:0000259" key="6">
    <source>
        <dbReference type="PROSITE" id="PS50127"/>
    </source>
</evidence>
<dbReference type="GO" id="GO:0003950">
    <property type="term" value="F:NAD+ poly-ADP-ribosyltransferase activity"/>
    <property type="evidence" value="ECO:0007669"/>
    <property type="project" value="InterPro"/>
</dbReference>
<dbReference type="Proteomes" id="UP000237481">
    <property type="component" value="Unassembled WGS sequence"/>
</dbReference>
<dbReference type="CDD" id="cd23802">
    <property type="entry name" value="UBCc_UBE2Q"/>
    <property type="match status" value="1"/>
</dbReference>
<evidence type="ECO:0000313" key="7">
    <source>
        <dbReference type="EMBL" id="POR33901.1"/>
    </source>
</evidence>
<evidence type="ECO:0000313" key="8">
    <source>
        <dbReference type="Proteomes" id="UP000237481"/>
    </source>
</evidence>
<sequence length="1211" mass="134074">MSSKQFFQDLAVAKAALFDNISNIRRGEMDDGIAFTFFHQDLKDPIEVEVVIRDITSYLKGPGFMAFTSTESSGAANIARFLDKLSQRIPGDSTVSDVLEFISDRLSTRLSAAVDGTLWDPAVLSSDESDDEKKLEFADDSFSDSEISVEAGSSASYPAVMTLLMERSDIAALKKALMKAQSAGISVGLLPAERGRAPKVTSLSVRVSQLGLPADALEAWDLKPNEYLVLLVSFTAGYPSLKRYLELSMDQDDVRFRFGKCAAAKPSLLTARLAFSEDEVLGDDESAGANQGICDAAFLPNHVSRSIDRQLNRCLHKLLALRRSQRVSWTSAQNALSTLERNPHFGISSISGADEEPMLGSHAPLALHHDYALDDEEQMSIPLVAMQLALRQLAHCTEYCMACHAKLEDGPGSLKPYVCASPLCLYQYLSLGFGPSLEHEIINSPYVIDLLVSFFYSATKSGLLREFPSGLALKLPVIDEESKKNMVAHARLSTSTLRIQPGVANISHSLERGDWVVLVAPIANVCLQTPFQGLLRMMPSHKYFFKDHDTDSLQAIEWYVCRITDVQHQTCVFEVLSGPYLALHYGSGISEHLARSSPLPEDSWCRALVCPFNHDPEGLCERQRNLSLNLLMCGIPSVLEMRAYLLTRPGRQLSSWDRMDRSAIALMDWILASNRSHIIQDQPISPRDAPAETHRFNKKDDGTRYGDKPIRGYLQFRFAQGAPDKEHRFTQQFEKHTVNSDGVRQMFPTLFAWHGSPLGNWHSIIRTGLDFADRLHGRAFGNGVYLSPEMGVSNAYSVSRQGLEANGPRLPRCWSNSQLVVTEAISLCEVVNRPDMFVSMRPHYVVDRVEWIQCRYLYVKVNPTAMAHDDPFPGRQPKDSEGYIAQDPSVHLKGMTAKPFEVPLAAVPARRRAGMRRLTERGTLEQTRAALEERHDDGTDGGDDLDLLTCFDEEAKVELKGHKRLLSSPRSQSADEAASAVQETTGKKGTEMGEGAEVSRVTEFHPGTLDHGSLPKLPAPSWAMSSPAALHALTREIKDLHKIQTTITSRELGWYVDVEKVDNLFHWIVELHSFDTELPLAKDMRRLGHTSVVLEVRFGASFPVSPPFVRVVRPRFLPFARGGGGHVTAGGAICSELLTNSGWSAALTMEKVLLEVRLALCELDPPARLDAVYRDGDYSIGEAAAAYRRAATAHGWQIPPDLKDIAAASWE</sequence>
<keyword evidence="1" id="KW-0328">Glycosyltransferase</keyword>
<dbReference type="InterPro" id="IPR012317">
    <property type="entry name" value="Poly(ADP-ribose)pol_cat_dom"/>
</dbReference>
<dbReference type="SMART" id="SM00212">
    <property type="entry name" value="UBCc"/>
    <property type="match status" value="1"/>
</dbReference>
<accession>A0A2S4KUS2</accession>
<keyword evidence="8" id="KW-1185">Reference proteome</keyword>
<dbReference type="SUPFAM" id="SSF56399">
    <property type="entry name" value="ADP-ribosylation"/>
    <property type="match status" value="1"/>
</dbReference>
<dbReference type="InterPro" id="IPR051838">
    <property type="entry name" value="ARTD_PARP"/>
</dbReference>
<dbReference type="STRING" id="94208.A0A2S4KUS2"/>
<keyword evidence="3" id="KW-0548">Nucleotidyltransferase</keyword>
<dbReference type="PANTHER" id="PTHR21328">
    <property type="entry name" value="POLY ADP-RIBOSE POLYMERASE FAMILY, MEMBER PARP"/>
    <property type="match status" value="1"/>
</dbReference>
<dbReference type="PROSITE" id="PS50127">
    <property type="entry name" value="UBC_2"/>
    <property type="match status" value="1"/>
</dbReference>
<dbReference type="Pfam" id="PF00644">
    <property type="entry name" value="PARP"/>
    <property type="match status" value="1"/>
</dbReference>
<protein>
    <submittedName>
        <fullName evidence="7">Poly [ADP-ribose] polymerase 8</fullName>
    </submittedName>
</protein>
<evidence type="ECO:0000256" key="4">
    <source>
        <dbReference type="ARBA" id="ARBA00023027"/>
    </source>
</evidence>
<reference evidence="7 8" key="1">
    <citation type="submission" date="2018-01" db="EMBL/GenBank/DDBJ databases">
        <title>Harnessing the power of phylogenomics to disentangle the directionality and signatures of interkingdom host jumping in the parasitic fungal genus Tolypocladium.</title>
        <authorList>
            <person name="Quandt C.A."/>
            <person name="Patterson W."/>
            <person name="Spatafora J.W."/>
        </authorList>
    </citation>
    <scope>NUCLEOTIDE SEQUENCE [LARGE SCALE GENOMIC DNA]</scope>
    <source>
        <strain evidence="7 8">NRBC 100945</strain>
    </source>
</reference>
<dbReference type="Gene3D" id="3.10.110.10">
    <property type="entry name" value="Ubiquitin Conjugating Enzyme"/>
    <property type="match status" value="1"/>
</dbReference>
<comment type="caution">
    <text evidence="7">The sequence shown here is derived from an EMBL/GenBank/DDBJ whole genome shotgun (WGS) entry which is preliminary data.</text>
</comment>
<feature type="compositionally biased region" description="Basic and acidic residues" evidence="5">
    <location>
        <begin position="689"/>
        <end position="702"/>
    </location>
</feature>
<dbReference type="SUPFAM" id="SSF54495">
    <property type="entry name" value="UBC-like"/>
    <property type="match status" value="1"/>
</dbReference>
<dbReference type="InterPro" id="IPR016135">
    <property type="entry name" value="UBQ-conjugating_enzyme/RWD"/>
</dbReference>
<feature type="region of interest" description="Disordered" evidence="5">
    <location>
        <begin position="962"/>
        <end position="996"/>
    </location>
</feature>